<dbReference type="Pfam" id="PF13343">
    <property type="entry name" value="SBP_bac_6"/>
    <property type="match status" value="1"/>
</dbReference>
<dbReference type="GO" id="GO:0015888">
    <property type="term" value="P:thiamine transport"/>
    <property type="evidence" value="ECO:0007669"/>
    <property type="project" value="TreeGrafter"/>
</dbReference>
<dbReference type="PANTHER" id="PTHR30006:SF2">
    <property type="entry name" value="ABC TRANSPORTER SUBSTRATE-BINDING PROTEIN"/>
    <property type="match status" value="1"/>
</dbReference>
<reference evidence="2 3" key="1">
    <citation type="journal article" date="2014" name="BMC Genomics">
        <title>Comparison of environmental and isolate Sulfobacillus genomes reveals diverse carbon, sulfur, nitrogen, and hydrogen metabolisms.</title>
        <authorList>
            <person name="Justice N.B."/>
            <person name="Norman A."/>
            <person name="Brown C.T."/>
            <person name="Singh A."/>
            <person name="Thomas B.C."/>
            <person name="Banfield J.F."/>
        </authorList>
    </citation>
    <scope>NUCLEOTIDE SEQUENCE [LARGE SCALE GENOMIC DNA]</scope>
    <source>
        <strain evidence="2">AMDSBA4</strain>
    </source>
</reference>
<comment type="caution">
    <text evidence="2">The sequence shown here is derived from an EMBL/GenBank/DDBJ whole genome shotgun (WGS) entry which is preliminary data.</text>
</comment>
<evidence type="ECO:0000256" key="1">
    <source>
        <dbReference type="ARBA" id="ARBA00022729"/>
    </source>
</evidence>
<dbReference type="Proteomes" id="UP000242972">
    <property type="component" value="Unassembled WGS sequence"/>
</dbReference>
<name>A0A2T2XI55_9FIRM</name>
<dbReference type="Gene3D" id="3.40.190.10">
    <property type="entry name" value="Periplasmic binding protein-like II"/>
    <property type="match status" value="2"/>
</dbReference>
<dbReference type="GO" id="GO:0030975">
    <property type="term" value="F:thiamine binding"/>
    <property type="evidence" value="ECO:0007669"/>
    <property type="project" value="TreeGrafter"/>
</dbReference>
<protein>
    <submittedName>
        <fullName evidence="2">Iron ABC transporter substrate-binding protein</fullName>
    </submittedName>
</protein>
<dbReference type="SUPFAM" id="SSF53850">
    <property type="entry name" value="Periplasmic binding protein-like II"/>
    <property type="match status" value="1"/>
</dbReference>
<dbReference type="AlphaFoldDB" id="A0A2T2XI55"/>
<dbReference type="PANTHER" id="PTHR30006">
    <property type="entry name" value="THIAMINE-BINDING PERIPLASMIC PROTEIN-RELATED"/>
    <property type="match status" value="1"/>
</dbReference>
<dbReference type="GO" id="GO:0030976">
    <property type="term" value="F:thiamine pyrophosphate binding"/>
    <property type="evidence" value="ECO:0007669"/>
    <property type="project" value="TreeGrafter"/>
</dbReference>
<dbReference type="GO" id="GO:0030288">
    <property type="term" value="C:outer membrane-bounded periplasmic space"/>
    <property type="evidence" value="ECO:0007669"/>
    <property type="project" value="TreeGrafter"/>
</dbReference>
<evidence type="ECO:0000313" key="2">
    <source>
        <dbReference type="EMBL" id="PSR34142.1"/>
    </source>
</evidence>
<accession>A0A2T2XI55</accession>
<organism evidence="2 3">
    <name type="scientific">Sulfobacillus benefaciens</name>
    <dbReference type="NCBI Taxonomy" id="453960"/>
    <lineage>
        <taxon>Bacteria</taxon>
        <taxon>Bacillati</taxon>
        <taxon>Bacillota</taxon>
        <taxon>Clostridia</taxon>
        <taxon>Eubacteriales</taxon>
        <taxon>Clostridiales Family XVII. Incertae Sedis</taxon>
        <taxon>Sulfobacillus</taxon>
    </lineage>
</organism>
<gene>
    <name evidence="2" type="ORF">C7B46_06890</name>
</gene>
<keyword evidence="1" id="KW-0732">Signal</keyword>
<proteinExistence type="predicted"/>
<evidence type="ECO:0000313" key="3">
    <source>
        <dbReference type="Proteomes" id="UP000242972"/>
    </source>
</evidence>
<dbReference type="EMBL" id="PXYW01000012">
    <property type="protein sequence ID" value="PSR34142.1"/>
    <property type="molecule type" value="Genomic_DNA"/>
</dbReference>
<sequence>MGSTAGILGAGTLGTLLAACGVTSTPSAPKSTAIPSNGDAIAMSQLVADAKKEGHLTVIALPPDWANYGQIISTYQTKYGIPINSQAPDDSSSQELQAVTTYKNTASLEPDAVDVGPSFAAQGKTEGLWAPYKNTHWDTIPANLKDPDGYWCGDYYGVVAFGANRDIVKNMPEDWSDLLKPEYRNMVSIDGDPRTAQDAFMAVWGAALANGGSLDDITPGIDFFQELKQRGNFIPVDNYPANISKGTTPIALKWDYLLIGYKEEWAGNPPITVVVPPSGVIGGFYCQAISRYSYHPYAARLWEEFLYSDEGQLLYLQGFAHPVRYNDLAKQGKIPPALAAKLPPASAYAKAQFPTVAQTNKAAKIVQAQWGPKVVGS</sequence>